<proteinExistence type="predicted"/>
<accession>A0AAP6EKX7</accession>
<dbReference type="EMBL" id="JARAWC010000051">
    <property type="protein sequence ID" value="MDX2966065.1"/>
    <property type="molecule type" value="Genomic_DNA"/>
</dbReference>
<keyword evidence="3" id="KW-1185">Reference proteome</keyword>
<comment type="caution">
    <text evidence="1">The sequence shown here is derived from an EMBL/GenBank/DDBJ whole genome shotgun (WGS) entry which is preliminary data.</text>
</comment>
<dbReference type="Pfam" id="PF05331">
    <property type="entry name" value="DUF742"/>
    <property type="match status" value="1"/>
</dbReference>
<gene>
    <name evidence="1" type="ORF">PV399_41125</name>
    <name evidence="2" type="ORF">PV666_25935</name>
</gene>
<dbReference type="EMBL" id="JARAWP010000015">
    <property type="protein sequence ID" value="MDX3021306.1"/>
    <property type="molecule type" value="Genomic_DNA"/>
</dbReference>
<organism evidence="1 4">
    <name type="scientific">Streptomyces acidiscabies</name>
    <dbReference type="NCBI Taxonomy" id="42234"/>
    <lineage>
        <taxon>Bacteria</taxon>
        <taxon>Bacillati</taxon>
        <taxon>Actinomycetota</taxon>
        <taxon>Actinomycetes</taxon>
        <taxon>Kitasatosporales</taxon>
        <taxon>Streptomycetaceae</taxon>
        <taxon>Streptomyces</taxon>
    </lineage>
</organism>
<dbReference type="GeneID" id="69810901"/>
<dbReference type="AlphaFoldDB" id="A0AAP6EKX7"/>
<evidence type="ECO:0000313" key="1">
    <source>
        <dbReference type="EMBL" id="MDX2966065.1"/>
    </source>
</evidence>
<dbReference type="Proteomes" id="UP001272987">
    <property type="component" value="Unassembled WGS sequence"/>
</dbReference>
<evidence type="ECO:0000313" key="4">
    <source>
        <dbReference type="Proteomes" id="UP001282288"/>
    </source>
</evidence>
<dbReference type="PANTHER" id="PTHR36221">
    <property type="entry name" value="DUF742 DOMAIN-CONTAINING PROTEIN"/>
    <property type="match status" value="1"/>
</dbReference>
<evidence type="ECO:0000313" key="2">
    <source>
        <dbReference type="EMBL" id="MDX3021306.1"/>
    </source>
</evidence>
<name>A0AAP6EKX7_9ACTN</name>
<dbReference type="Proteomes" id="UP001282288">
    <property type="component" value="Unassembled WGS sequence"/>
</dbReference>
<reference evidence="1 3" key="1">
    <citation type="journal article" date="2023" name="Microb. Genom.">
        <title>Mesoterricola silvestris gen. nov., sp. nov., Mesoterricola sediminis sp. nov., Geothrix oryzae sp. nov., Geothrix edaphica sp. nov., Geothrix rubra sp. nov., and Geothrix limicola sp. nov., six novel members of Acidobacteriota isolated from soils.</title>
        <authorList>
            <person name="Weisberg A.J."/>
            <person name="Pearce E."/>
            <person name="Kramer C.G."/>
            <person name="Chang J.H."/>
            <person name="Clarke C.R."/>
        </authorList>
    </citation>
    <scope>NUCLEOTIDE SEQUENCE</scope>
    <source>
        <strain evidence="2 3">NB05-1H</strain>
        <strain evidence="1">NRRL_B-16521</strain>
    </source>
</reference>
<dbReference type="InterPro" id="IPR007995">
    <property type="entry name" value="DUF742"/>
</dbReference>
<evidence type="ECO:0000313" key="3">
    <source>
        <dbReference type="Proteomes" id="UP001272987"/>
    </source>
</evidence>
<dbReference type="RefSeq" id="WP_010349974.1">
    <property type="nucleotide sequence ID" value="NZ_BCMK01000038.1"/>
</dbReference>
<sequence length="132" mass="14451">MIGSRHDAVEDGHFVRPYLHTGGRTTPRYPMSLETVLAAGPGRPRPGHTQVHIQVVELCRTHHRSVAELAGRTRLPVTQVKVLLSDLVDDRALYLPATSTDGSPVPRRQLLEAALAGLRKKFPDAVSHLRAG</sequence>
<dbReference type="PANTHER" id="PTHR36221:SF1">
    <property type="entry name" value="DUF742 DOMAIN-CONTAINING PROTEIN"/>
    <property type="match status" value="1"/>
</dbReference>
<protein>
    <submittedName>
        <fullName evidence="1">DUF742 domain-containing protein</fullName>
    </submittedName>
</protein>